<protein>
    <submittedName>
        <fullName evidence="1">Uncharacterized protein</fullName>
    </submittedName>
</protein>
<dbReference type="Proteomes" id="UP000276133">
    <property type="component" value="Unassembled WGS sequence"/>
</dbReference>
<proteinExistence type="predicted"/>
<dbReference type="AlphaFoldDB" id="A0A3M7S364"/>
<comment type="caution">
    <text evidence="1">The sequence shown here is derived from an EMBL/GenBank/DDBJ whole genome shotgun (WGS) entry which is preliminary data.</text>
</comment>
<organism evidence="1 2">
    <name type="scientific">Brachionus plicatilis</name>
    <name type="common">Marine rotifer</name>
    <name type="synonym">Brachionus muelleri</name>
    <dbReference type="NCBI Taxonomy" id="10195"/>
    <lineage>
        <taxon>Eukaryota</taxon>
        <taxon>Metazoa</taxon>
        <taxon>Spiralia</taxon>
        <taxon>Gnathifera</taxon>
        <taxon>Rotifera</taxon>
        <taxon>Eurotatoria</taxon>
        <taxon>Monogononta</taxon>
        <taxon>Pseudotrocha</taxon>
        <taxon>Ploima</taxon>
        <taxon>Brachionidae</taxon>
        <taxon>Brachionus</taxon>
    </lineage>
</organism>
<gene>
    <name evidence="1" type="ORF">BpHYR1_004983</name>
</gene>
<sequence>MILLVLKFDLKLQCQLFLIQPNCLNVIKHSYLYSRLFLNLNFIAETHFEILHFEFKRFCVWITYIQYCYDFLIIFSHSERQIRYLKLFLHKIFPTKKQILKNSPKNYWSSNRATPFFSIKGTYQIPELFNSPKKKVQVRFISKNLYTLGLSNAIDLTYSMSQKL</sequence>
<accession>A0A3M7S364</accession>
<evidence type="ECO:0000313" key="2">
    <source>
        <dbReference type="Proteomes" id="UP000276133"/>
    </source>
</evidence>
<name>A0A3M7S364_BRAPC</name>
<dbReference type="EMBL" id="REGN01002125">
    <property type="protein sequence ID" value="RNA30080.1"/>
    <property type="molecule type" value="Genomic_DNA"/>
</dbReference>
<evidence type="ECO:0000313" key="1">
    <source>
        <dbReference type="EMBL" id="RNA30080.1"/>
    </source>
</evidence>
<reference evidence="1 2" key="1">
    <citation type="journal article" date="2018" name="Sci. Rep.">
        <title>Genomic signatures of local adaptation to the degree of environmental predictability in rotifers.</title>
        <authorList>
            <person name="Franch-Gras L."/>
            <person name="Hahn C."/>
            <person name="Garcia-Roger E.M."/>
            <person name="Carmona M.J."/>
            <person name="Serra M."/>
            <person name="Gomez A."/>
        </authorList>
    </citation>
    <scope>NUCLEOTIDE SEQUENCE [LARGE SCALE GENOMIC DNA]</scope>
    <source>
        <strain evidence="1">HYR1</strain>
    </source>
</reference>
<keyword evidence="2" id="KW-1185">Reference proteome</keyword>